<proteinExistence type="predicted"/>
<dbReference type="RefSeq" id="WP_133057306.1">
    <property type="nucleotide sequence ID" value="NZ_JAPQYE010000003.1"/>
</dbReference>
<dbReference type="InterPro" id="IPR006311">
    <property type="entry name" value="TAT_signal"/>
</dbReference>
<reference evidence="2" key="1">
    <citation type="submission" date="2022-12" db="EMBL/GenBank/DDBJ databases">
        <title>Whole genome sequence of Mycolicibacterium iranicum strain SBH312.</title>
        <authorList>
            <person name="Jani J."/>
            <person name="Arifin Mustapha Z."/>
            <person name="Ahmed K."/>
            <person name="Kai Ling C."/>
        </authorList>
    </citation>
    <scope>NUCLEOTIDE SEQUENCE</scope>
    <source>
        <strain evidence="2">SBH312</strain>
    </source>
</reference>
<evidence type="ECO:0000313" key="3">
    <source>
        <dbReference type="Proteomes" id="UP001084650"/>
    </source>
</evidence>
<protein>
    <recommendedName>
        <fullName evidence="4">DUF4333 domain-containing protein</fullName>
    </recommendedName>
</protein>
<sequence>MARTRRILTALSLAGGSAVMAFAPLAHAASPEGLAGTPIGEIYTLVGEGYDVQMHWDAGQPADVPLALCTVTGVDESAKPTATISVSCPAKVS</sequence>
<dbReference type="Proteomes" id="UP001084650">
    <property type="component" value="Unassembled WGS sequence"/>
</dbReference>
<gene>
    <name evidence="2" type="ORF">OY187_09380</name>
</gene>
<feature type="chain" id="PRO_5046507510" description="DUF4333 domain-containing protein" evidence="1">
    <location>
        <begin position="29"/>
        <end position="93"/>
    </location>
</feature>
<name>A0ABT4HDI5_MYCIR</name>
<dbReference type="EMBL" id="JAPQYE010000003">
    <property type="protein sequence ID" value="MCZ0728258.1"/>
    <property type="molecule type" value="Genomic_DNA"/>
</dbReference>
<evidence type="ECO:0008006" key="4">
    <source>
        <dbReference type="Google" id="ProtNLM"/>
    </source>
</evidence>
<accession>A0ABT4HDI5</accession>
<keyword evidence="1" id="KW-0732">Signal</keyword>
<keyword evidence="3" id="KW-1185">Reference proteome</keyword>
<evidence type="ECO:0000256" key="1">
    <source>
        <dbReference type="SAM" id="SignalP"/>
    </source>
</evidence>
<comment type="caution">
    <text evidence="2">The sequence shown here is derived from an EMBL/GenBank/DDBJ whole genome shotgun (WGS) entry which is preliminary data.</text>
</comment>
<organism evidence="2 3">
    <name type="scientific">Mycolicibacterium iranicum</name>
    <name type="common">Mycobacterium iranicum</name>
    <dbReference type="NCBI Taxonomy" id="912594"/>
    <lineage>
        <taxon>Bacteria</taxon>
        <taxon>Bacillati</taxon>
        <taxon>Actinomycetota</taxon>
        <taxon>Actinomycetes</taxon>
        <taxon>Mycobacteriales</taxon>
        <taxon>Mycobacteriaceae</taxon>
        <taxon>Mycolicibacterium</taxon>
    </lineage>
</organism>
<evidence type="ECO:0000313" key="2">
    <source>
        <dbReference type="EMBL" id="MCZ0728258.1"/>
    </source>
</evidence>
<dbReference type="PROSITE" id="PS51318">
    <property type="entry name" value="TAT"/>
    <property type="match status" value="1"/>
</dbReference>
<feature type="signal peptide" evidence="1">
    <location>
        <begin position="1"/>
        <end position="28"/>
    </location>
</feature>